<comment type="cofactor">
    <cofactor evidence="2">
        <name>FAD</name>
        <dbReference type="ChEBI" id="CHEBI:57692"/>
    </cofactor>
</comment>
<dbReference type="Gene3D" id="3.90.420.10">
    <property type="entry name" value="Oxidoreductase, molybdopterin-binding domain"/>
    <property type="match status" value="1"/>
</dbReference>
<dbReference type="PROSITE" id="PS51384">
    <property type="entry name" value="FAD_FR"/>
    <property type="match status" value="1"/>
</dbReference>
<accession>A0A1Y2DFU2</accession>
<dbReference type="PRINTS" id="PR00407">
    <property type="entry name" value="EUMOPTERIN"/>
</dbReference>
<evidence type="ECO:0000256" key="16">
    <source>
        <dbReference type="ARBA" id="ARBA00023063"/>
    </source>
</evidence>
<dbReference type="SUPFAM" id="SSF56524">
    <property type="entry name" value="Oxidoreductase molybdopterin-binding domain"/>
    <property type="match status" value="1"/>
</dbReference>
<dbReference type="Pfam" id="PF03404">
    <property type="entry name" value="Mo-co_dimer"/>
    <property type="match status" value="1"/>
</dbReference>
<dbReference type="InterPro" id="IPR008333">
    <property type="entry name" value="Cbr1-like_FAD-bd_dom"/>
</dbReference>
<dbReference type="PANTHER" id="PTHR19372">
    <property type="entry name" value="SULFITE REDUCTASE"/>
    <property type="match status" value="1"/>
</dbReference>
<dbReference type="InterPro" id="IPR022407">
    <property type="entry name" value="OxRdtase_Mopterin_BS"/>
</dbReference>
<dbReference type="InterPro" id="IPR014756">
    <property type="entry name" value="Ig_E-set"/>
</dbReference>
<evidence type="ECO:0000256" key="3">
    <source>
        <dbReference type="ARBA" id="ARBA00003838"/>
    </source>
</evidence>
<dbReference type="SUPFAM" id="SSF63380">
    <property type="entry name" value="Riboflavin synthase domain-like"/>
    <property type="match status" value="1"/>
</dbReference>
<dbReference type="FunFam" id="3.10.120.10:FF:000016">
    <property type="entry name" value="Nitrate reductase"/>
    <property type="match status" value="1"/>
</dbReference>
<dbReference type="PRINTS" id="PR00363">
    <property type="entry name" value="CYTOCHROMEB5"/>
</dbReference>
<evidence type="ECO:0000256" key="20">
    <source>
        <dbReference type="SAM" id="MobiDB-lite"/>
    </source>
</evidence>
<sequence length="930" mass="104688">MRVQALDLELIPIKRSRQTLASILSVAFPIILLHDIRPGSTHPILLPPTPPATVTESRGFTSDEKSAIGTPSCNIDNPGTEGSRMYPLPPPSNPNNNKVQQEDLKTPDKHIVRDPRLIRLTGVHPFNVEPPLSDLYNEGFLTSKDLHYVRNHGYVPKVEDDEVMDWEFTVEGMVENPIKMSVASLVKDYEQVTYPVTLVCAGNRRKEQNVVRKTKGFSWGAAGLSTALWTGVLIRNVLTRAMPQRGARYVCFEGADKLPNGCYGTSIKLNWCMDPNRGVMIAHGMNGEPLPPDHGKPVRIIIPGQIGGRSMKWLTRIILTEAPSDNWYHIYDNRVLPTTVDPEQSANLPDVWKDERYAIYDLNTNSAPAYPAHGERLDLNNGLECYNLRGYAYSGGGKRITRVEITLDKGKTWNLANITYSEDEYRLAPEGEQLYGGRLDVSWRESCFCWCFWNLEIPVAALQTADDFMVRAMDEGMMVQPRDMYWSVLGMMNNPWFRVVIHKEAHGLRFEHPTQPTLSSFGWMERVKKTGDNLTNGYWGEKVSREEQDEVKAMPDEEISIINQVIHRNITIDELRKHEGKLEPWFLVNGQVYDGTKFLEGHPGGAASIFGAAGQDVTEEFMAIHSENAKAMMSDYHIGSLDKASKGIVASGEPVVPAKDAPPRATFLEAKSWSRAILSTKMRVSHDTKIITFTLEHPDQVIGLPVGQHLMMRLLDPVSRDTIIRSYTPISEVTEKGKLHVLVKVYYDTPECKGGRMTQALDSISVGHWVDFKGPMGKFVYLGRGLCSVSGVERRVKRFIMVCAGTGITPIFQVFRAVMRDSGDNTFCLVLDGNRVEEDILCKKEMDDMVLGQEHRCRLLYVLTKPGPDWKGLKGRMGKELFEREVEPRRPPKEGEHGEMVLICGPEAMQKSVHESFLGMGWKGEDLLFF</sequence>
<dbReference type="InterPro" id="IPR012137">
    <property type="entry name" value="Nitr_rd_NADH"/>
</dbReference>
<dbReference type="SUPFAM" id="SSF81296">
    <property type="entry name" value="E set domains"/>
    <property type="match status" value="1"/>
</dbReference>
<dbReference type="InterPro" id="IPR036374">
    <property type="entry name" value="OxRdtase_Mopterin-bd_sf"/>
</dbReference>
<dbReference type="RefSeq" id="XP_040711102.1">
    <property type="nucleotide sequence ID" value="XM_040862472.1"/>
</dbReference>
<organism evidence="23 24">
    <name type="scientific">Pseudomassariella vexata</name>
    <dbReference type="NCBI Taxonomy" id="1141098"/>
    <lineage>
        <taxon>Eukaryota</taxon>
        <taxon>Fungi</taxon>
        <taxon>Dikarya</taxon>
        <taxon>Ascomycota</taxon>
        <taxon>Pezizomycotina</taxon>
        <taxon>Sordariomycetes</taxon>
        <taxon>Xylariomycetidae</taxon>
        <taxon>Amphisphaeriales</taxon>
        <taxon>Pseudomassariaceae</taxon>
        <taxon>Pseudomassariella</taxon>
    </lineage>
</organism>
<dbReference type="InterPro" id="IPR001199">
    <property type="entry name" value="Cyt_B5-like_heme/steroid-bd"/>
</dbReference>
<evidence type="ECO:0000313" key="23">
    <source>
        <dbReference type="EMBL" id="ORY58067.1"/>
    </source>
</evidence>
<evidence type="ECO:0000256" key="12">
    <source>
        <dbReference type="ARBA" id="ARBA00022827"/>
    </source>
</evidence>
<evidence type="ECO:0000256" key="8">
    <source>
        <dbReference type="ARBA" id="ARBA00022505"/>
    </source>
</evidence>
<gene>
    <name evidence="23" type="ORF">BCR38DRAFT_460916</name>
</gene>
<dbReference type="PIRSF" id="PIRSF000233">
    <property type="entry name" value="Nitr_rd_NADH"/>
    <property type="match status" value="1"/>
</dbReference>
<dbReference type="CDD" id="cd06183">
    <property type="entry name" value="cyt_b5_reduct_like"/>
    <property type="match status" value="1"/>
</dbReference>
<dbReference type="PRINTS" id="PR00406">
    <property type="entry name" value="CYTB5RDTASE"/>
</dbReference>
<dbReference type="Pfam" id="PF00175">
    <property type="entry name" value="NAD_binding_1"/>
    <property type="match status" value="1"/>
</dbReference>
<keyword evidence="17" id="KW-1015">Disulfide bond</keyword>
<evidence type="ECO:0000256" key="11">
    <source>
        <dbReference type="ARBA" id="ARBA00022723"/>
    </source>
</evidence>
<dbReference type="GO" id="GO:0043546">
    <property type="term" value="F:molybdopterin cofactor binding"/>
    <property type="evidence" value="ECO:0007669"/>
    <property type="project" value="InterPro"/>
</dbReference>
<evidence type="ECO:0000256" key="7">
    <source>
        <dbReference type="ARBA" id="ARBA00015499"/>
    </source>
</evidence>
<dbReference type="InterPro" id="IPR000572">
    <property type="entry name" value="OxRdtase_Mopterin-bd_dom"/>
</dbReference>
<evidence type="ECO:0000256" key="2">
    <source>
        <dbReference type="ARBA" id="ARBA00001974"/>
    </source>
</evidence>
<evidence type="ECO:0000256" key="10">
    <source>
        <dbReference type="ARBA" id="ARBA00022630"/>
    </source>
</evidence>
<feature type="region of interest" description="Disordered" evidence="20">
    <location>
        <begin position="43"/>
        <end position="102"/>
    </location>
</feature>
<keyword evidence="9" id="KW-0349">Heme</keyword>
<dbReference type="InterPro" id="IPR005066">
    <property type="entry name" value="MoCF_OxRdtse_dimer"/>
</dbReference>
<dbReference type="STRING" id="1141098.A0A1Y2DFU2"/>
<dbReference type="GO" id="GO:0030151">
    <property type="term" value="F:molybdenum ion binding"/>
    <property type="evidence" value="ECO:0007669"/>
    <property type="project" value="InterPro"/>
</dbReference>
<keyword evidence="15" id="KW-0408">Iron</keyword>
<evidence type="ECO:0000256" key="1">
    <source>
        <dbReference type="ARBA" id="ARBA00001971"/>
    </source>
</evidence>
<dbReference type="GO" id="GO:0008482">
    <property type="term" value="F:sulfite oxidase activity"/>
    <property type="evidence" value="ECO:0007669"/>
    <property type="project" value="TreeGrafter"/>
</dbReference>
<feature type="domain" description="Cytochrome b5 heme-binding" evidence="21">
    <location>
        <begin position="567"/>
        <end position="642"/>
    </location>
</feature>
<comment type="cofactor">
    <cofactor evidence="1">
        <name>heme</name>
        <dbReference type="ChEBI" id="CHEBI:30413"/>
    </cofactor>
</comment>
<comment type="catalytic activity">
    <reaction evidence="18">
        <text>nitrite + NADP(+) + H2O = nitrate + NADPH + H(+)</text>
        <dbReference type="Rhea" id="RHEA:19061"/>
        <dbReference type="ChEBI" id="CHEBI:15377"/>
        <dbReference type="ChEBI" id="CHEBI:15378"/>
        <dbReference type="ChEBI" id="CHEBI:16301"/>
        <dbReference type="ChEBI" id="CHEBI:17632"/>
        <dbReference type="ChEBI" id="CHEBI:57783"/>
        <dbReference type="ChEBI" id="CHEBI:58349"/>
        <dbReference type="EC" id="1.7.1.3"/>
    </reaction>
</comment>
<dbReference type="GO" id="GO:0042128">
    <property type="term" value="P:nitrate assimilation"/>
    <property type="evidence" value="ECO:0007669"/>
    <property type="project" value="UniProtKB-KW"/>
</dbReference>
<feature type="domain" description="FAD-binding FR-type" evidence="22">
    <location>
        <begin position="671"/>
        <end position="782"/>
    </location>
</feature>
<protein>
    <recommendedName>
        <fullName evidence="7">Nitrate reductase [NADPH]</fullName>
        <ecNumber evidence="6">1.7.1.3</ecNumber>
    </recommendedName>
</protein>
<keyword evidence="12" id="KW-0274">FAD</keyword>
<dbReference type="Gene3D" id="3.10.120.10">
    <property type="entry name" value="Cytochrome b5-like heme/steroid binding domain"/>
    <property type="match status" value="1"/>
</dbReference>
<keyword evidence="10" id="KW-0285">Flavoprotein</keyword>
<dbReference type="Proteomes" id="UP000193689">
    <property type="component" value="Unassembled WGS sequence"/>
</dbReference>
<dbReference type="Pfam" id="PF00173">
    <property type="entry name" value="Cyt-b5"/>
    <property type="match status" value="1"/>
</dbReference>
<dbReference type="GO" id="GO:0050464">
    <property type="term" value="F:nitrate reductase (NADPH) activity"/>
    <property type="evidence" value="ECO:0007669"/>
    <property type="project" value="UniProtKB-EC"/>
</dbReference>
<dbReference type="PROSITE" id="PS00559">
    <property type="entry name" value="MOLYBDOPTERIN_EUK"/>
    <property type="match status" value="1"/>
</dbReference>
<evidence type="ECO:0000313" key="24">
    <source>
        <dbReference type="Proteomes" id="UP000193689"/>
    </source>
</evidence>
<evidence type="ECO:0000256" key="5">
    <source>
        <dbReference type="ARBA" id="ARBA00011738"/>
    </source>
</evidence>
<dbReference type="PROSITE" id="PS00191">
    <property type="entry name" value="CYTOCHROME_B5_1"/>
    <property type="match status" value="1"/>
</dbReference>
<dbReference type="PROSITE" id="PS50255">
    <property type="entry name" value="CYTOCHROME_B5_2"/>
    <property type="match status" value="1"/>
</dbReference>
<dbReference type="InterPro" id="IPR018506">
    <property type="entry name" value="Cyt_B5_heme-BS"/>
</dbReference>
<comment type="function">
    <text evidence="3">Nitrate reductase is a key enzyme involved in the first step of nitrate assimilation in plants, fungi and bacteria.</text>
</comment>
<dbReference type="InterPro" id="IPR008335">
    <property type="entry name" value="Mopterin_OxRdtase_euk"/>
</dbReference>
<keyword evidence="14" id="KW-0560">Oxidoreductase</keyword>
<evidence type="ECO:0000256" key="15">
    <source>
        <dbReference type="ARBA" id="ARBA00023004"/>
    </source>
</evidence>
<evidence type="ECO:0000259" key="21">
    <source>
        <dbReference type="PROSITE" id="PS50255"/>
    </source>
</evidence>
<dbReference type="FunFam" id="3.90.420.10:FF:000005">
    <property type="entry name" value="Nitrate reductase"/>
    <property type="match status" value="1"/>
</dbReference>
<dbReference type="InterPro" id="IPR001709">
    <property type="entry name" value="Flavoprot_Pyr_Nucl_cyt_Rdtase"/>
</dbReference>
<evidence type="ECO:0000256" key="13">
    <source>
        <dbReference type="ARBA" id="ARBA00022857"/>
    </source>
</evidence>
<dbReference type="Gene3D" id="3.40.50.80">
    <property type="entry name" value="Nucleotide-binding domain of ferredoxin-NADP reductase (FNR) module"/>
    <property type="match status" value="1"/>
</dbReference>
<dbReference type="Gene3D" id="2.60.40.650">
    <property type="match status" value="1"/>
</dbReference>
<evidence type="ECO:0000256" key="17">
    <source>
        <dbReference type="ARBA" id="ARBA00023157"/>
    </source>
</evidence>
<dbReference type="InParanoid" id="A0A1Y2DFU2"/>
<dbReference type="InterPro" id="IPR017938">
    <property type="entry name" value="Riboflavin_synthase-like_b-brl"/>
</dbReference>
<dbReference type="InterPro" id="IPR017927">
    <property type="entry name" value="FAD-bd_FR_type"/>
</dbReference>
<keyword evidence="13" id="KW-0521">NADP</keyword>
<keyword evidence="11 19" id="KW-0479">Metal-binding</keyword>
<reference evidence="23 24" key="1">
    <citation type="submission" date="2016-07" db="EMBL/GenBank/DDBJ databases">
        <title>Pervasive Adenine N6-methylation of Active Genes in Fungi.</title>
        <authorList>
            <consortium name="DOE Joint Genome Institute"/>
            <person name="Mondo S.J."/>
            <person name="Dannebaum R.O."/>
            <person name="Kuo R.C."/>
            <person name="Labutti K."/>
            <person name="Haridas S."/>
            <person name="Kuo A."/>
            <person name="Salamov A."/>
            <person name="Ahrendt S.R."/>
            <person name="Lipzen A."/>
            <person name="Sullivan W."/>
            <person name="Andreopoulos W.B."/>
            <person name="Clum A."/>
            <person name="Lindquist E."/>
            <person name="Daum C."/>
            <person name="Ramamoorthy G.K."/>
            <person name="Gryganskyi A."/>
            <person name="Culley D."/>
            <person name="Magnuson J.K."/>
            <person name="James T.Y."/>
            <person name="O'Malley M.A."/>
            <person name="Stajich J.E."/>
            <person name="Spatafora J.W."/>
            <person name="Visel A."/>
            <person name="Grigoriev I.V."/>
        </authorList>
    </citation>
    <scope>NUCLEOTIDE SEQUENCE [LARGE SCALE GENOMIC DNA]</scope>
    <source>
        <strain evidence="23 24">CBS 129021</strain>
    </source>
</reference>
<evidence type="ECO:0000259" key="22">
    <source>
        <dbReference type="PROSITE" id="PS51384"/>
    </source>
</evidence>
<evidence type="ECO:0000256" key="6">
    <source>
        <dbReference type="ARBA" id="ARBA00012673"/>
    </source>
</evidence>
<keyword evidence="24" id="KW-1185">Reference proteome</keyword>
<dbReference type="PANTHER" id="PTHR19372:SF7">
    <property type="entry name" value="SULFITE OXIDASE, MITOCHONDRIAL"/>
    <property type="match status" value="1"/>
</dbReference>
<dbReference type="InterPro" id="IPR001433">
    <property type="entry name" value="OxRdtase_FAD/NAD-bd"/>
</dbReference>
<dbReference type="GO" id="GO:0006809">
    <property type="term" value="P:nitric oxide biosynthetic process"/>
    <property type="evidence" value="ECO:0007669"/>
    <property type="project" value="InterPro"/>
</dbReference>
<evidence type="ECO:0000256" key="19">
    <source>
        <dbReference type="PIRSR" id="PIRSR000233-1"/>
    </source>
</evidence>
<dbReference type="EC" id="1.7.1.3" evidence="6"/>
<dbReference type="InterPro" id="IPR036400">
    <property type="entry name" value="Cyt_B5-like_heme/steroid_sf"/>
</dbReference>
<dbReference type="EMBL" id="MCFJ01000017">
    <property type="protein sequence ID" value="ORY58067.1"/>
    <property type="molecule type" value="Genomic_DNA"/>
</dbReference>
<keyword evidence="16" id="KW-0534">Nitrate assimilation</keyword>
<feature type="binding site" evidence="19">
    <location>
        <position position="200"/>
    </location>
    <ligand>
        <name>Mo-molybdopterin</name>
        <dbReference type="ChEBI" id="CHEBI:71302"/>
    </ligand>
    <ligandPart>
        <name>Mo</name>
        <dbReference type="ChEBI" id="CHEBI:28685"/>
    </ligandPart>
</feature>
<evidence type="ECO:0000256" key="9">
    <source>
        <dbReference type="ARBA" id="ARBA00022617"/>
    </source>
</evidence>
<keyword evidence="8 19" id="KW-0500">Molybdenum</keyword>
<dbReference type="PRINTS" id="PR00371">
    <property type="entry name" value="FPNCR"/>
</dbReference>
<dbReference type="SMART" id="SM01117">
    <property type="entry name" value="Cyt-b5"/>
    <property type="match status" value="1"/>
</dbReference>
<name>A0A1Y2DFU2_9PEZI</name>
<dbReference type="GO" id="GO:0006790">
    <property type="term" value="P:sulfur compound metabolic process"/>
    <property type="evidence" value="ECO:0007669"/>
    <property type="project" value="TreeGrafter"/>
</dbReference>
<comment type="cofactor">
    <cofactor evidence="19">
        <name>Mo-molybdopterin</name>
        <dbReference type="ChEBI" id="CHEBI:71302"/>
    </cofactor>
    <text evidence="19">Binds 1 Mo-molybdopterin (Mo-MPT) cofactor per subunit.</text>
</comment>
<dbReference type="GeneID" id="63778684"/>
<comment type="similarity">
    <text evidence="4">Belongs to the nitrate reductase family.</text>
</comment>
<comment type="subunit">
    <text evidence="5">Homodimer.</text>
</comment>
<dbReference type="Pfam" id="PF00970">
    <property type="entry name" value="FAD_binding_6"/>
    <property type="match status" value="1"/>
</dbReference>
<dbReference type="Gene3D" id="2.40.30.10">
    <property type="entry name" value="Translation factors"/>
    <property type="match status" value="1"/>
</dbReference>
<dbReference type="AlphaFoldDB" id="A0A1Y2DFU2"/>
<comment type="caution">
    <text evidence="23">The sequence shown here is derived from an EMBL/GenBank/DDBJ whole genome shotgun (WGS) entry which is preliminary data.</text>
</comment>
<dbReference type="Pfam" id="PF00174">
    <property type="entry name" value="Oxidored_molyb"/>
    <property type="match status" value="1"/>
</dbReference>
<proteinExistence type="inferred from homology"/>
<evidence type="ECO:0000256" key="4">
    <source>
        <dbReference type="ARBA" id="ARBA00006253"/>
    </source>
</evidence>
<dbReference type="GO" id="GO:0020037">
    <property type="term" value="F:heme binding"/>
    <property type="evidence" value="ECO:0007669"/>
    <property type="project" value="InterPro"/>
</dbReference>
<dbReference type="OrthoDB" id="432685at2759"/>
<evidence type="ECO:0000256" key="14">
    <source>
        <dbReference type="ARBA" id="ARBA00023002"/>
    </source>
</evidence>
<dbReference type="SUPFAM" id="SSF52343">
    <property type="entry name" value="Ferredoxin reductase-like, C-terminal NADP-linked domain"/>
    <property type="match status" value="1"/>
</dbReference>
<dbReference type="SUPFAM" id="SSF55856">
    <property type="entry name" value="Cytochrome b5-like heme/steroid binding domain"/>
    <property type="match status" value="1"/>
</dbReference>
<dbReference type="InterPro" id="IPR039261">
    <property type="entry name" value="FNR_nucleotide-bd"/>
</dbReference>
<evidence type="ECO:0000256" key="18">
    <source>
        <dbReference type="ARBA" id="ARBA00049155"/>
    </source>
</evidence>